<keyword evidence="10" id="KW-0378">Hydrolase</keyword>
<accession>A0AAE3VCZ7</accession>
<name>A0AAE3VCZ7_9BACT</name>
<dbReference type="EC" id="2.1.1.-" evidence="10"/>
<feature type="transmembrane region" description="Helical" evidence="7">
    <location>
        <begin position="110"/>
        <end position="128"/>
    </location>
</feature>
<keyword evidence="3" id="KW-1003">Cell membrane</keyword>
<evidence type="ECO:0000256" key="7">
    <source>
        <dbReference type="SAM" id="Phobius"/>
    </source>
</evidence>
<dbReference type="GO" id="GO:0032259">
    <property type="term" value="P:methylation"/>
    <property type="evidence" value="ECO:0007669"/>
    <property type="project" value="UniProtKB-KW"/>
</dbReference>
<keyword evidence="5 7" id="KW-1133">Transmembrane helix</keyword>
<comment type="subcellular location">
    <subcellularLocation>
        <location evidence="1">Cell membrane</location>
        <topology evidence="1">Multi-pass membrane protein</topology>
    </subcellularLocation>
</comment>
<dbReference type="Pfam" id="PF06750">
    <property type="entry name" value="A24_N_bact"/>
    <property type="match status" value="1"/>
</dbReference>
<dbReference type="InterPro" id="IPR010627">
    <property type="entry name" value="Prepilin_pept_A24_N"/>
</dbReference>
<dbReference type="PANTHER" id="PTHR30487">
    <property type="entry name" value="TYPE 4 PREPILIN-LIKE PROTEINS LEADER PEPTIDE-PROCESSING ENZYME"/>
    <property type="match status" value="1"/>
</dbReference>
<evidence type="ECO:0000313" key="10">
    <source>
        <dbReference type="EMBL" id="MDQ0287944.1"/>
    </source>
</evidence>
<comment type="similarity">
    <text evidence="2">Belongs to the peptidase A24 family.</text>
</comment>
<keyword evidence="6 7" id="KW-0472">Membrane</keyword>
<protein>
    <submittedName>
        <fullName evidence="10">Leader peptidase (Prepilin peptidase)/N-methyltransferase</fullName>
        <ecNumber evidence="10">2.1.1.-</ecNumber>
        <ecNumber evidence="10">3.4.23.43</ecNumber>
    </submittedName>
</protein>
<feature type="transmembrane region" description="Helical" evidence="7">
    <location>
        <begin position="193"/>
        <end position="217"/>
    </location>
</feature>
<feature type="domain" description="Prepilin peptidase A24 N-terminal" evidence="9">
    <location>
        <begin position="20"/>
        <end position="100"/>
    </location>
</feature>
<dbReference type="Proteomes" id="UP001238163">
    <property type="component" value="Unassembled WGS sequence"/>
</dbReference>
<evidence type="ECO:0000259" key="9">
    <source>
        <dbReference type="Pfam" id="PF06750"/>
    </source>
</evidence>
<feature type="transmembrane region" description="Helical" evidence="7">
    <location>
        <begin position="12"/>
        <end position="33"/>
    </location>
</feature>
<gene>
    <name evidence="10" type="ORF">J3R75_000051</name>
</gene>
<keyword evidence="10" id="KW-0808">Transferase</keyword>
<feature type="transmembrane region" description="Helical" evidence="7">
    <location>
        <begin position="86"/>
        <end position="104"/>
    </location>
</feature>
<evidence type="ECO:0000256" key="6">
    <source>
        <dbReference type="ARBA" id="ARBA00023136"/>
    </source>
</evidence>
<dbReference type="EC" id="3.4.23.43" evidence="10"/>
<dbReference type="Pfam" id="PF01478">
    <property type="entry name" value="Peptidase_A24"/>
    <property type="match status" value="1"/>
</dbReference>
<evidence type="ECO:0000256" key="3">
    <source>
        <dbReference type="ARBA" id="ARBA00022475"/>
    </source>
</evidence>
<feature type="transmembrane region" description="Helical" evidence="7">
    <location>
        <begin position="140"/>
        <end position="163"/>
    </location>
</feature>
<evidence type="ECO:0000256" key="2">
    <source>
        <dbReference type="ARBA" id="ARBA00005801"/>
    </source>
</evidence>
<dbReference type="AlphaFoldDB" id="A0AAE3VCZ7"/>
<comment type="caution">
    <text evidence="10">The sequence shown here is derived from an EMBL/GenBank/DDBJ whole genome shotgun (WGS) entry which is preliminary data.</text>
</comment>
<proteinExistence type="inferred from homology"/>
<evidence type="ECO:0000256" key="4">
    <source>
        <dbReference type="ARBA" id="ARBA00022692"/>
    </source>
</evidence>
<organism evidence="10 11">
    <name type="scientific">Oligosphaera ethanolica</name>
    <dbReference type="NCBI Taxonomy" id="760260"/>
    <lineage>
        <taxon>Bacteria</taxon>
        <taxon>Pseudomonadati</taxon>
        <taxon>Lentisphaerota</taxon>
        <taxon>Oligosphaeria</taxon>
        <taxon>Oligosphaerales</taxon>
        <taxon>Oligosphaeraceae</taxon>
        <taxon>Oligosphaera</taxon>
    </lineage>
</organism>
<feature type="domain" description="Prepilin type IV endopeptidase peptidase" evidence="8">
    <location>
        <begin position="117"/>
        <end position="266"/>
    </location>
</feature>
<evidence type="ECO:0000256" key="1">
    <source>
        <dbReference type="ARBA" id="ARBA00004651"/>
    </source>
</evidence>
<dbReference type="GO" id="GO:0008168">
    <property type="term" value="F:methyltransferase activity"/>
    <property type="evidence" value="ECO:0007669"/>
    <property type="project" value="UniProtKB-KW"/>
</dbReference>
<dbReference type="InterPro" id="IPR000045">
    <property type="entry name" value="Prepilin_IV_endopep_pep"/>
</dbReference>
<keyword evidence="4 7" id="KW-0812">Transmembrane</keyword>
<dbReference type="PANTHER" id="PTHR30487:SF0">
    <property type="entry name" value="PREPILIN LEADER PEPTIDASE_N-METHYLTRANSFERASE-RELATED"/>
    <property type="match status" value="1"/>
</dbReference>
<dbReference type="EMBL" id="JAUSVL010000001">
    <property type="protein sequence ID" value="MDQ0287944.1"/>
    <property type="molecule type" value="Genomic_DNA"/>
</dbReference>
<dbReference type="GO" id="GO:0005886">
    <property type="term" value="C:plasma membrane"/>
    <property type="evidence" value="ECO:0007669"/>
    <property type="project" value="UniProtKB-SubCell"/>
</dbReference>
<dbReference type="RefSeq" id="WP_307259104.1">
    <property type="nucleotide sequence ID" value="NZ_JAUSVL010000001.1"/>
</dbReference>
<evidence type="ECO:0000256" key="5">
    <source>
        <dbReference type="ARBA" id="ARBA00022989"/>
    </source>
</evidence>
<reference evidence="10" key="1">
    <citation type="submission" date="2023-07" db="EMBL/GenBank/DDBJ databases">
        <title>Genomic Encyclopedia of Type Strains, Phase IV (KMG-IV): sequencing the most valuable type-strain genomes for metagenomic binning, comparative biology and taxonomic classification.</title>
        <authorList>
            <person name="Goeker M."/>
        </authorList>
    </citation>
    <scope>NUCLEOTIDE SEQUENCE</scope>
    <source>
        <strain evidence="10">DSM 24202</strain>
    </source>
</reference>
<dbReference type="InterPro" id="IPR050882">
    <property type="entry name" value="Prepilin_peptidase/N-MTase"/>
</dbReference>
<feature type="transmembrane region" description="Helical" evidence="7">
    <location>
        <begin position="283"/>
        <end position="303"/>
    </location>
</feature>
<evidence type="ECO:0000259" key="8">
    <source>
        <dbReference type="Pfam" id="PF01478"/>
    </source>
</evidence>
<keyword evidence="10" id="KW-0489">Methyltransferase</keyword>
<feature type="transmembrane region" description="Helical" evidence="7">
    <location>
        <begin position="238"/>
        <end position="263"/>
    </location>
</feature>
<sequence length="309" mass="32797">MLATDLEPILLPLHAMVFFFGCVVGSFLNVVVWRVPRGESLLHPPSHCPLCGHGIRAWENIPIVSWLCLGGRCSACKARISIRYPLGEAATGLLFWLIWISALMRHLPLAVLPGYFYLTGSLLAAALIDRGHRIIPDAITLPGLLLAFCWSLALPASRLALVAPDDPHSGAMLYSGLLDVMGEAGAALGRVPIAAAAVDCLLGAAVGFTLLAALSYAGRRLLPGRMGRDVMGFGDVKLLALIGAFLGADACIYVLLAAAFAGFLCGACRRLLGHGGLMSAWPFGPYLAVAAYAWMAAGNYFFILMRGLH</sequence>
<evidence type="ECO:0000313" key="11">
    <source>
        <dbReference type="Proteomes" id="UP001238163"/>
    </source>
</evidence>
<keyword evidence="11" id="KW-1185">Reference proteome</keyword>
<dbReference type="GO" id="GO:0006465">
    <property type="term" value="P:signal peptide processing"/>
    <property type="evidence" value="ECO:0007669"/>
    <property type="project" value="TreeGrafter"/>
</dbReference>
<dbReference type="GO" id="GO:0004190">
    <property type="term" value="F:aspartic-type endopeptidase activity"/>
    <property type="evidence" value="ECO:0007669"/>
    <property type="project" value="UniProtKB-EC"/>
</dbReference>
<dbReference type="Gene3D" id="1.20.120.1220">
    <property type="match status" value="1"/>
</dbReference>